<name>A0A9Q3GBR5_9BASI</name>
<protein>
    <submittedName>
        <fullName evidence="2">Uncharacterized protein</fullName>
    </submittedName>
</protein>
<sequence length="91" mass="10469">MNDMEDITTRTEIGRNWYEMPIDNEDSGKQISRPKKPQDRACLKFHKCGSKSHLANRCPKKTRINDIEVETGDNTKGTDYVSQHESDSRPS</sequence>
<gene>
    <name evidence="2" type="ORF">O181_000152</name>
</gene>
<comment type="caution">
    <text evidence="2">The sequence shown here is derived from an EMBL/GenBank/DDBJ whole genome shotgun (WGS) entry which is preliminary data.</text>
</comment>
<dbReference type="EMBL" id="AVOT02000015">
    <property type="protein sequence ID" value="MBW0460437.1"/>
    <property type="molecule type" value="Genomic_DNA"/>
</dbReference>
<reference evidence="2" key="1">
    <citation type="submission" date="2021-03" db="EMBL/GenBank/DDBJ databases">
        <title>Draft genome sequence of rust myrtle Austropuccinia psidii MF-1, a brazilian biotype.</title>
        <authorList>
            <person name="Quecine M.C."/>
            <person name="Pachon D.M.R."/>
            <person name="Bonatelli M.L."/>
            <person name="Correr F.H."/>
            <person name="Franceschini L.M."/>
            <person name="Leite T.F."/>
            <person name="Margarido G.R.A."/>
            <person name="Almeida C.A."/>
            <person name="Ferrarezi J.A."/>
            <person name="Labate C.A."/>
        </authorList>
    </citation>
    <scope>NUCLEOTIDE SEQUENCE</scope>
    <source>
        <strain evidence="2">MF-1</strain>
    </source>
</reference>
<feature type="compositionally biased region" description="Basic and acidic residues" evidence="1">
    <location>
        <begin position="82"/>
        <end position="91"/>
    </location>
</feature>
<feature type="region of interest" description="Disordered" evidence="1">
    <location>
        <begin position="18"/>
        <end position="38"/>
    </location>
</feature>
<keyword evidence="3" id="KW-1185">Reference proteome</keyword>
<dbReference type="AlphaFoldDB" id="A0A9Q3GBR5"/>
<proteinExistence type="predicted"/>
<feature type="region of interest" description="Disordered" evidence="1">
    <location>
        <begin position="69"/>
        <end position="91"/>
    </location>
</feature>
<accession>A0A9Q3GBR5</accession>
<evidence type="ECO:0000256" key="1">
    <source>
        <dbReference type="SAM" id="MobiDB-lite"/>
    </source>
</evidence>
<organism evidence="2 3">
    <name type="scientific">Austropuccinia psidii MF-1</name>
    <dbReference type="NCBI Taxonomy" id="1389203"/>
    <lineage>
        <taxon>Eukaryota</taxon>
        <taxon>Fungi</taxon>
        <taxon>Dikarya</taxon>
        <taxon>Basidiomycota</taxon>
        <taxon>Pucciniomycotina</taxon>
        <taxon>Pucciniomycetes</taxon>
        <taxon>Pucciniales</taxon>
        <taxon>Sphaerophragmiaceae</taxon>
        <taxon>Austropuccinia</taxon>
    </lineage>
</organism>
<feature type="compositionally biased region" description="Polar residues" evidence="1">
    <location>
        <begin position="72"/>
        <end position="81"/>
    </location>
</feature>
<dbReference type="Proteomes" id="UP000765509">
    <property type="component" value="Unassembled WGS sequence"/>
</dbReference>
<evidence type="ECO:0000313" key="2">
    <source>
        <dbReference type="EMBL" id="MBW0460437.1"/>
    </source>
</evidence>
<evidence type="ECO:0000313" key="3">
    <source>
        <dbReference type="Proteomes" id="UP000765509"/>
    </source>
</evidence>